<keyword evidence="8" id="KW-0333">Golgi apparatus</keyword>
<dbReference type="PIRSF" id="PIRSF028865">
    <property type="entry name" value="Membrin-2"/>
    <property type="match status" value="1"/>
</dbReference>
<evidence type="ECO:0000256" key="4">
    <source>
        <dbReference type="ARBA" id="ARBA00022824"/>
    </source>
</evidence>
<dbReference type="GO" id="GO:0000149">
    <property type="term" value="F:SNARE binding"/>
    <property type="evidence" value="ECO:0007669"/>
    <property type="project" value="TreeGrafter"/>
</dbReference>
<evidence type="ECO:0000256" key="13">
    <source>
        <dbReference type="ARBA" id="ARBA00038172"/>
    </source>
</evidence>
<keyword evidence="9 18" id="KW-0175">Coiled coil</keyword>
<evidence type="ECO:0000256" key="10">
    <source>
        <dbReference type="ARBA" id="ARBA00023136"/>
    </source>
</evidence>
<dbReference type="PANTHER" id="PTHR21230">
    <property type="entry name" value="VESICLE TRANSPORT V-SNARE PROTEIN VTI1-RELATED"/>
    <property type="match status" value="1"/>
</dbReference>
<evidence type="ECO:0000256" key="3">
    <source>
        <dbReference type="ARBA" id="ARBA00022692"/>
    </source>
</evidence>
<dbReference type="PANTHER" id="PTHR21230:SF1">
    <property type="entry name" value="GOLGI SNAP RECEPTOR COMPLEX MEMBER 2"/>
    <property type="match status" value="1"/>
</dbReference>
<feature type="coiled-coil region" evidence="18">
    <location>
        <begin position="109"/>
        <end position="139"/>
    </location>
</feature>
<evidence type="ECO:0000256" key="7">
    <source>
        <dbReference type="ARBA" id="ARBA00022990"/>
    </source>
</evidence>
<keyword evidence="2 17" id="KW-0813">Transport</keyword>
<evidence type="ECO:0000256" key="14">
    <source>
        <dbReference type="ARBA" id="ARBA00072070"/>
    </source>
</evidence>
<dbReference type="GO" id="GO:0031902">
    <property type="term" value="C:late endosome membrane"/>
    <property type="evidence" value="ECO:0007669"/>
    <property type="project" value="TreeGrafter"/>
</dbReference>
<evidence type="ECO:0000256" key="5">
    <source>
        <dbReference type="ARBA" id="ARBA00022927"/>
    </source>
</evidence>
<keyword evidence="7" id="KW-0007">Acetylation</keyword>
<keyword evidence="21" id="KW-1185">Reference proteome</keyword>
<comment type="caution">
    <text evidence="20">The sequence shown here is derived from an EMBL/GenBank/DDBJ whole genome shotgun (WGS) entry which is preliminary data.</text>
</comment>
<comment type="similarity">
    <text evidence="13 17">Belongs to the GOSR2 family.</text>
</comment>
<evidence type="ECO:0000256" key="1">
    <source>
        <dbReference type="ARBA" id="ARBA00004586"/>
    </source>
</evidence>
<evidence type="ECO:0000256" key="2">
    <source>
        <dbReference type="ARBA" id="ARBA00022448"/>
    </source>
</evidence>
<reference evidence="20" key="1">
    <citation type="submission" date="2021-01" db="EMBL/GenBank/DDBJ databases">
        <authorList>
            <person name="Li R."/>
            <person name="Bekaert M."/>
        </authorList>
    </citation>
    <scope>NUCLEOTIDE SEQUENCE</scope>
    <source>
        <strain evidence="20">Farmed</strain>
    </source>
</reference>
<dbReference type="GO" id="GO:0015031">
    <property type="term" value="P:protein transport"/>
    <property type="evidence" value="ECO:0007669"/>
    <property type="project" value="UniProtKB-KW"/>
</dbReference>
<dbReference type="Pfam" id="PF12352">
    <property type="entry name" value="V-SNARE_C"/>
    <property type="match status" value="1"/>
</dbReference>
<dbReference type="SUPFAM" id="SSF58038">
    <property type="entry name" value="SNARE fusion complex"/>
    <property type="match status" value="1"/>
</dbReference>
<dbReference type="GO" id="GO:0012507">
    <property type="term" value="C:ER to Golgi transport vesicle membrane"/>
    <property type="evidence" value="ECO:0007669"/>
    <property type="project" value="TreeGrafter"/>
</dbReference>
<dbReference type="OrthoDB" id="158360at2759"/>
<sequence>MFISFHHLSFLTPVIFSEWQSFSNFVFIVKKNFQLLFVKMESLYHQTNKVIQEVQNDLSLLERATGQNVHIVENEIQAHIDMITSHCERLDMLVNKEPVSRRANAKMRVDQLKYDCQHLQAAMRHLQHKRYQREEEERERTALLSRKFTPNEQDTSIEMDHALRHNTQLQNSHRGLDDLLVAGSSVLGSLREQSVTLKGTQKKILDIANMLGLSNTVMRLIEKRTSQDKIILFVGMFVTVLIMYIVIAYLI</sequence>
<comment type="subcellular location">
    <subcellularLocation>
        <location evidence="1">Endoplasmic reticulum membrane</location>
    </subcellularLocation>
    <subcellularLocation>
        <location evidence="12">Golgi apparatus</location>
        <location evidence="12">cis-Golgi network membrane</location>
        <topology evidence="12">Single-pass type IV membrane protein</topology>
    </subcellularLocation>
</comment>
<name>A0A812CMP1_ACAPH</name>
<dbReference type="GO" id="GO:0006906">
    <property type="term" value="P:vesicle fusion"/>
    <property type="evidence" value="ECO:0007669"/>
    <property type="project" value="TreeGrafter"/>
</dbReference>
<evidence type="ECO:0000256" key="15">
    <source>
        <dbReference type="ARBA" id="ARBA00076985"/>
    </source>
</evidence>
<evidence type="ECO:0000256" key="12">
    <source>
        <dbReference type="ARBA" id="ARBA00037862"/>
    </source>
</evidence>
<proteinExistence type="inferred from homology"/>
<evidence type="ECO:0000256" key="16">
    <source>
        <dbReference type="ARBA" id="ARBA00080151"/>
    </source>
</evidence>
<keyword evidence="5 17" id="KW-0653">Protein transport</keyword>
<evidence type="ECO:0000256" key="19">
    <source>
        <dbReference type="SAM" id="Phobius"/>
    </source>
</evidence>
<dbReference type="GO" id="GO:0005484">
    <property type="term" value="F:SNAP receptor activity"/>
    <property type="evidence" value="ECO:0007669"/>
    <property type="project" value="InterPro"/>
</dbReference>
<evidence type="ECO:0000256" key="9">
    <source>
        <dbReference type="ARBA" id="ARBA00023054"/>
    </source>
</evidence>
<dbReference type="GO" id="GO:0005794">
    <property type="term" value="C:Golgi apparatus"/>
    <property type="evidence" value="ECO:0007669"/>
    <property type="project" value="UniProtKB-SubCell"/>
</dbReference>
<dbReference type="InterPro" id="IPR027027">
    <property type="entry name" value="GOSR2/Membrin/Bos1"/>
</dbReference>
<dbReference type="FunFam" id="1.20.5.110:FF:000044">
    <property type="entry name" value="Golgi SNAP receptor complex member 2"/>
    <property type="match status" value="1"/>
</dbReference>
<keyword evidence="10 17" id="KW-0472">Membrane</keyword>
<dbReference type="GO" id="GO:0005789">
    <property type="term" value="C:endoplasmic reticulum membrane"/>
    <property type="evidence" value="ECO:0007669"/>
    <property type="project" value="UniProtKB-SubCell"/>
</dbReference>
<evidence type="ECO:0000256" key="11">
    <source>
        <dbReference type="ARBA" id="ARBA00037078"/>
    </source>
</evidence>
<gene>
    <name evidence="20" type="ORF">SPHA_40022</name>
</gene>
<dbReference type="Proteomes" id="UP000597762">
    <property type="component" value="Unassembled WGS sequence"/>
</dbReference>
<organism evidence="20 21">
    <name type="scientific">Acanthosepion pharaonis</name>
    <name type="common">Pharaoh cuttlefish</name>
    <name type="synonym">Sepia pharaonis</name>
    <dbReference type="NCBI Taxonomy" id="158019"/>
    <lineage>
        <taxon>Eukaryota</taxon>
        <taxon>Metazoa</taxon>
        <taxon>Spiralia</taxon>
        <taxon>Lophotrochozoa</taxon>
        <taxon>Mollusca</taxon>
        <taxon>Cephalopoda</taxon>
        <taxon>Coleoidea</taxon>
        <taxon>Decapodiformes</taxon>
        <taxon>Sepiida</taxon>
        <taxon>Sepiina</taxon>
        <taxon>Sepiidae</taxon>
        <taxon>Acanthosepion</taxon>
    </lineage>
</organism>
<dbReference type="AlphaFoldDB" id="A0A812CMP1"/>
<feature type="transmembrane region" description="Helical" evidence="19">
    <location>
        <begin position="230"/>
        <end position="250"/>
    </location>
</feature>
<accession>A0A812CMP1</accession>
<dbReference type="EMBL" id="CAHIKZ030001881">
    <property type="protein sequence ID" value="CAE1276426.1"/>
    <property type="molecule type" value="Genomic_DNA"/>
</dbReference>
<comment type="function">
    <text evidence="11 17">Involved in transport of proteins from the cis/medial-Golgi to the trans-Golgi network.</text>
</comment>
<dbReference type="GO" id="GO:0031201">
    <property type="term" value="C:SNARE complex"/>
    <property type="evidence" value="ECO:0007669"/>
    <property type="project" value="TreeGrafter"/>
</dbReference>
<evidence type="ECO:0000313" key="20">
    <source>
        <dbReference type="EMBL" id="CAE1276426.1"/>
    </source>
</evidence>
<dbReference type="CDD" id="cd15863">
    <property type="entry name" value="SNARE_GS27"/>
    <property type="match status" value="1"/>
</dbReference>
<evidence type="ECO:0000313" key="21">
    <source>
        <dbReference type="Proteomes" id="UP000597762"/>
    </source>
</evidence>
<evidence type="ECO:0000256" key="17">
    <source>
        <dbReference type="PIRNR" id="PIRNR028865"/>
    </source>
</evidence>
<keyword evidence="6 19" id="KW-1133">Transmembrane helix</keyword>
<keyword evidence="4" id="KW-0256">Endoplasmic reticulum</keyword>
<protein>
    <recommendedName>
        <fullName evidence="14">Golgi SNAP receptor complex member 2</fullName>
    </recommendedName>
    <alternativeName>
        <fullName evidence="15">27 kDa Golgi SNARE protein</fullName>
    </alternativeName>
    <alternativeName>
        <fullName evidence="16">Membrin</fullName>
    </alternativeName>
</protein>
<evidence type="ECO:0000256" key="8">
    <source>
        <dbReference type="ARBA" id="ARBA00023034"/>
    </source>
</evidence>
<evidence type="ECO:0000256" key="6">
    <source>
        <dbReference type="ARBA" id="ARBA00022989"/>
    </source>
</evidence>
<evidence type="ECO:0000256" key="18">
    <source>
        <dbReference type="SAM" id="Coils"/>
    </source>
</evidence>
<keyword evidence="3 19" id="KW-0812">Transmembrane</keyword>